<evidence type="ECO:0000313" key="2">
    <source>
        <dbReference type="EMBL" id="KAK9722387.1"/>
    </source>
</evidence>
<keyword evidence="3" id="KW-1185">Reference proteome</keyword>
<proteinExistence type="predicted"/>
<dbReference type="SUPFAM" id="SSF52402">
    <property type="entry name" value="Adenine nucleotide alpha hydrolases-like"/>
    <property type="match status" value="1"/>
</dbReference>
<accession>A0ABR2W7E8</accession>
<dbReference type="InterPro" id="IPR014729">
    <property type="entry name" value="Rossmann-like_a/b/a_fold"/>
</dbReference>
<evidence type="ECO:0000313" key="3">
    <source>
        <dbReference type="Proteomes" id="UP001479436"/>
    </source>
</evidence>
<dbReference type="Gene3D" id="3.40.50.620">
    <property type="entry name" value="HUPs"/>
    <property type="match status" value="1"/>
</dbReference>
<dbReference type="Pfam" id="PF00582">
    <property type="entry name" value="Usp"/>
    <property type="match status" value="1"/>
</dbReference>
<dbReference type="CDD" id="cd23659">
    <property type="entry name" value="USP_At3g01520-like"/>
    <property type="match status" value="1"/>
</dbReference>
<dbReference type="PANTHER" id="PTHR31964:SF113">
    <property type="entry name" value="USPA DOMAIN-CONTAINING PROTEIN"/>
    <property type="match status" value="1"/>
</dbReference>
<organism evidence="2 3">
    <name type="scientific">Basidiobolus ranarum</name>
    <dbReference type="NCBI Taxonomy" id="34480"/>
    <lineage>
        <taxon>Eukaryota</taxon>
        <taxon>Fungi</taxon>
        <taxon>Fungi incertae sedis</taxon>
        <taxon>Zoopagomycota</taxon>
        <taxon>Entomophthoromycotina</taxon>
        <taxon>Basidiobolomycetes</taxon>
        <taxon>Basidiobolales</taxon>
        <taxon>Basidiobolaceae</taxon>
        <taxon>Basidiobolus</taxon>
    </lineage>
</organism>
<reference evidence="2 3" key="1">
    <citation type="submission" date="2023-04" db="EMBL/GenBank/DDBJ databases">
        <title>Genome of Basidiobolus ranarum AG-B5.</title>
        <authorList>
            <person name="Stajich J.E."/>
            <person name="Carter-House D."/>
            <person name="Gryganskyi A."/>
        </authorList>
    </citation>
    <scope>NUCLEOTIDE SEQUENCE [LARGE SCALE GENOMIC DNA]</scope>
    <source>
        <strain evidence="2 3">AG-B5</strain>
    </source>
</reference>
<dbReference type="Proteomes" id="UP001479436">
    <property type="component" value="Unassembled WGS sequence"/>
</dbReference>
<dbReference type="PRINTS" id="PR01438">
    <property type="entry name" value="UNVRSLSTRESS"/>
</dbReference>
<evidence type="ECO:0000259" key="1">
    <source>
        <dbReference type="Pfam" id="PF00582"/>
    </source>
</evidence>
<feature type="domain" description="UspA" evidence="1">
    <location>
        <begin position="2"/>
        <end position="162"/>
    </location>
</feature>
<gene>
    <name evidence="2" type="ORF">K7432_002692</name>
</gene>
<sequence>MGRIVVAFDNTKYSRNALLWTIDNVYRPEHQVTLLTVGVFSYKFGELGSNSPETAQYQNSWVNQDGQKPAEIKAKQEADEILAQGIVWLNEQLGQKNIKIHCHAVALTGVDPRTRIVDYVSSQDTYMLVVGDRGLNAMQSQILGSVSKHCIHSAPCPVLTVKFHETQEHQSPSPS</sequence>
<dbReference type="InterPro" id="IPR006016">
    <property type="entry name" value="UspA"/>
</dbReference>
<comment type="caution">
    <text evidence="2">The sequence shown here is derived from an EMBL/GenBank/DDBJ whole genome shotgun (WGS) entry which is preliminary data.</text>
</comment>
<name>A0ABR2W7E8_9FUNG</name>
<dbReference type="PANTHER" id="PTHR31964">
    <property type="entry name" value="ADENINE NUCLEOTIDE ALPHA HYDROLASES-LIKE SUPERFAMILY PROTEIN"/>
    <property type="match status" value="1"/>
</dbReference>
<dbReference type="InterPro" id="IPR006015">
    <property type="entry name" value="Universal_stress_UspA"/>
</dbReference>
<dbReference type="EMBL" id="JASJQH010006950">
    <property type="protein sequence ID" value="KAK9722387.1"/>
    <property type="molecule type" value="Genomic_DNA"/>
</dbReference>
<protein>
    <recommendedName>
        <fullName evidence="1">UspA domain-containing protein</fullName>
    </recommendedName>
</protein>